<proteinExistence type="predicted"/>
<keyword evidence="1" id="KW-1133">Transmembrane helix</keyword>
<reference evidence="2 3" key="1">
    <citation type="submission" date="2016-03" db="EMBL/GenBank/DDBJ databases">
        <title>Trachymyrmex septentrionalis WGS genome.</title>
        <authorList>
            <person name="Nygaard S."/>
            <person name="Hu H."/>
            <person name="Boomsma J."/>
            <person name="Zhang G."/>
        </authorList>
    </citation>
    <scope>NUCLEOTIDE SEQUENCE [LARGE SCALE GENOMIC DNA]</scope>
    <source>
        <strain evidence="2">Tsep2-gDNA-1</strain>
        <tissue evidence="2">Whole body</tissue>
    </source>
</reference>
<evidence type="ECO:0000313" key="2">
    <source>
        <dbReference type="EMBL" id="KYN41708.1"/>
    </source>
</evidence>
<feature type="transmembrane region" description="Helical" evidence="1">
    <location>
        <begin position="6"/>
        <end position="25"/>
    </location>
</feature>
<dbReference type="Proteomes" id="UP000078541">
    <property type="component" value="Unassembled WGS sequence"/>
</dbReference>
<keyword evidence="1" id="KW-0472">Membrane</keyword>
<sequence length="93" mass="10201">QGRSVNSPTLCIAFCAVLNYCLFLVGEPRSWMRKQVSTTWCGVADGEREALRGGAYCSLLRHILEKVSGSRQDSGRSRGARNSFEVLAKCCGK</sequence>
<keyword evidence="1" id="KW-0812">Transmembrane</keyword>
<evidence type="ECO:0000256" key="1">
    <source>
        <dbReference type="SAM" id="Phobius"/>
    </source>
</evidence>
<gene>
    <name evidence="2" type="ORF">ALC56_03851</name>
</gene>
<organism evidence="2 3">
    <name type="scientific">Trachymyrmex septentrionalis</name>
    <dbReference type="NCBI Taxonomy" id="34720"/>
    <lineage>
        <taxon>Eukaryota</taxon>
        <taxon>Metazoa</taxon>
        <taxon>Ecdysozoa</taxon>
        <taxon>Arthropoda</taxon>
        <taxon>Hexapoda</taxon>
        <taxon>Insecta</taxon>
        <taxon>Pterygota</taxon>
        <taxon>Neoptera</taxon>
        <taxon>Endopterygota</taxon>
        <taxon>Hymenoptera</taxon>
        <taxon>Apocrita</taxon>
        <taxon>Aculeata</taxon>
        <taxon>Formicoidea</taxon>
        <taxon>Formicidae</taxon>
        <taxon>Myrmicinae</taxon>
        <taxon>Trachymyrmex</taxon>
    </lineage>
</organism>
<protein>
    <submittedName>
        <fullName evidence="2">Uncharacterized protein</fullName>
    </submittedName>
</protein>
<feature type="non-terminal residue" evidence="2">
    <location>
        <position position="1"/>
    </location>
</feature>
<accession>A0A195FML0</accession>
<keyword evidence="3" id="KW-1185">Reference proteome</keyword>
<dbReference type="EMBL" id="KQ981430">
    <property type="protein sequence ID" value="KYN41708.1"/>
    <property type="molecule type" value="Genomic_DNA"/>
</dbReference>
<evidence type="ECO:0000313" key="3">
    <source>
        <dbReference type="Proteomes" id="UP000078541"/>
    </source>
</evidence>
<dbReference type="AlphaFoldDB" id="A0A195FML0"/>
<name>A0A195FML0_9HYME</name>